<proteinExistence type="predicted"/>
<dbReference type="RefSeq" id="XP_001795569.1">
    <property type="nucleotide sequence ID" value="XM_001795517.1"/>
</dbReference>
<sequence>MMKLKLLVIPASWIAEDNAAVQASQETANPLSRSQRFNTKKHTQAEIEEAIPDSNVQHANPPWMPYSYTLWHSLIAKSQGLATSHVLKMPSVLCDDLMLLHCSWLRSGRFPSYLLNPLVEDLKSSRTGRKLMSLLDGKQRWFIRLDQMSPKDSPLGGDRPSTTIQEVITKIASSMRAYGNLQWATQAEERPWGENRANVQLILNPWNDKMDPAREFRVFVPPPPFGAQRKRWRLPYHFDVVLQDDGSVQLVELNPFGAMSGCGACLFNWIIDARMLYGLEDAGFAIVLDEPM</sequence>
<accession>Q0USV5</accession>
<dbReference type="GeneID" id="5972444"/>
<name>Q0USV5_PHANO</name>
<dbReference type="Proteomes" id="UP000001055">
    <property type="component" value="Unassembled WGS sequence"/>
</dbReference>
<gene>
    <name evidence="1" type="ORF">SNOG_05159</name>
</gene>
<protein>
    <recommendedName>
        <fullName evidence="3">Cell division cycle protein 123</fullName>
    </recommendedName>
</protein>
<dbReference type="VEuPathDB" id="FungiDB:JI435_051590"/>
<reference evidence="2" key="1">
    <citation type="journal article" date="2007" name="Plant Cell">
        <title>Dothideomycete-plant interactions illuminated by genome sequencing and EST analysis of the wheat pathogen Stagonospora nodorum.</title>
        <authorList>
            <person name="Hane J.K."/>
            <person name="Lowe R.G."/>
            <person name="Solomon P.S."/>
            <person name="Tan K.C."/>
            <person name="Schoch C.L."/>
            <person name="Spatafora J.W."/>
            <person name="Crous P.W."/>
            <person name="Kodira C."/>
            <person name="Birren B.W."/>
            <person name="Galagan J.E."/>
            <person name="Torriani S.F."/>
            <person name="McDonald B.A."/>
            <person name="Oliver R.P."/>
        </authorList>
    </citation>
    <scope>NUCLEOTIDE SEQUENCE [LARGE SCALE GENOMIC DNA]</scope>
    <source>
        <strain evidence="2">SN15 / ATCC MYA-4574 / FGSC 10173</strain>
    </source>
</reference>
<organism evidence="1 2">
    <name type="scientific">Phaeosphaeria nodorum (strain SN15 / ATCC MYA-4574 / FGSC 10173)</name>
    <name type="common">Glume blotch fungus</name>
    <name type="synonym">Parastagonospora nodorum</name>
    <dbReference type="NCBI Taxonomy" id="321614"/>
    <lineage>
        <taxon>Eukaryota</taxon>
        <taxon>Fungi</taxon>
        <taxon>Dikarya</taxon>
        <taxon>Ascomycota</taxon>
        <taxon>Pezizomycotina</taxon>
        <taxon>Dothideomycetes</taxon>
        <taxon>Pleosporomycetidae</taxon>
        <taxon>Pleosporales</taxon>
        <taxon>Pleosporineae</taxon>
        <taxon>Phaeosphaeriaceae</taxon>
        <taxon>Parastagonospora</taxon>
    </lineage>
</organism>
<dbReference type="EMBL" id="CH445331">
    <property type="protein sequence ID" value="EAT87550.2"/>
    <property type="molecule type" value="Genomic_DNA"/>
</dbReference>
<evidence type="ECO:0008006" key="3">
    <source>
        <dbReference type="Google" id="ProtNLM"/>
    </source>
</evidence>
<dbReference type="AlphaFoldDB" id="Q0USV5"/>
<evidence type="ECO:0000313" key="2">
    <source>
        <dbReference type="Proteomes" id="UP000001055"/>
    </source>
</evidence>
<evidence type="ECO:0000313" key="1">
    <source>
        <dbReference type="EMBL" id="EAT87550.2"/>
    </source>
</evidence>
<dbReference type="KEGG" id="pno:SNOG_05159"/>
<dbReference type="InParanoid" id="Q0USV5"/>